<evidence type="ECO:0000313" key="4">
    <source>
        <dbReference type="EMBL" id="GFE82105.1"/>
    </source>
</evidence>
<keyword evidence="2" id="KW-0732">Signal</keyword>
<feature type="domain" description="Multidrug export protein EmrA/FarA alpha-helical hairpin" evidence="3">
    <location>
        <begin position="70"/>
        <end position="190"/>
    </location>
</feature>
<comment type="subcellular location">
    <subcellularLocation>
        <location evidence="1">Cell envelope</location>
    </subcellularLocation>
</comment>
<dbReference type="InterPro" id="IPR058633">
    <property type="entry name" value="EmrA/FarA_HH"/>
</dbReference>
<dbReference type="SUPFAM" id="SSF111369">
    <property type="entry name" value="HlyD-like secretion proteins"/>
    <property type="match status" value="1"/>
</dbReference>
<dbReference type="PANTHER" id="PTHR30386:SF19">
    <property type="entry name" value="MULTIDRUG EXPORT PROTEIN EMRA-RELATED"/>
    <property type="match status" value="1"/>
</dbReference>
<dbReference type="AlphaFoldDB" id="A0A829YFA7"/>
<gene>
    <name evidence="4" type="ORF">GCM10011487_41050</name>
</gene>
<dbReference type="EMBL" id="BLJN01000004">
    <property type="protein sequence ID" value="GFE82105.1"/>
    <property type="molecule type" value="Genomic_DNA"/>
</dbReference>
<organism evidence="4 5">
    <name type="scientific">Steroidobacter agaridevorans</name>
    <dbReference type="NCBI Taxonomy" id="2695856"/>
    <lineage>
        <taxon>Bacteria</taxon>
        <taxon>Pseudomonadati</taxon>
        <taxon>Pseudomonadota</taxon>
        <taxon>Gammaproteobacteria</taxon>
        <taxon>Steroidobacterales</taxon>
        <taxon>Steroidobacteraceae</taxon>
        <taxon>Steroidobacter</taxon>
    </lineage>
</organism>
<sequence length="369" mass="39716">MLVGAAAVMVAAAAAFFIARGAKEVFTDNAYVHGNQVQLTSRVAGTVVAIHADNTDRVQRGQVVIEIDATDATLALQAAEANLAGTVREVQQLFDGVSALAAEVKLRRVELLQRQLDLQRRLETKSGSISQEELAHAHSGVEAAQAAVESAVQRWAAGRALIENTTEATHPRVLRAKAQFRDAYVNLERTRVIAPIDGYVARRSVQLGQRVDLATSMLTIVPLAQVWVEANLKEGQLVDVRIGQPATLTADFYGDEVVYTGRVVGLAAGTGSAFALLPPQNATGNWVKIVQRVPVRIELDTAQFAAHPLRLGLSMQVRIETSDGSGPLLAADVRARPVYETPVYDDSLQGAERVIENIVQGNIAPRTRI</sequence>
<comment type="caution">
    <text evidence="4">The sequence shown here is derived from an EMBL/GenBank/DDBJ whole genome shotgun (WGS) entry which is preliminary data.</text>
</comment>
<name>A0A829YFA7_9GAMM</name>
<dbReference type="GO" id="GO:0030313">
    <property type="term" value="C:cell envelope"/>
    <property type="evidence" value="ECO:0007669"/>
    <property type="project" value="UniProtKB-SubCell"/>
</dbReference>
<evidence type="ECO:0000259" key="3">
    <source>
        <dbReference type="Pfam" id="PF25885"/>
    </source>
</evidence>
<dbReference type="Gene3D" id="2.40.50.100">
    <property type="match status" value="1"/>
</dbReference>
<feature type="chain" id="PRO_5032878590" evidence="2">
    <location>
        <begin position="23"/>
        <end position="369"/>
    </location>
</feature>
<reference evidence="5" key="1">
    <citation type="submission" date="2020-01" db="EMBL/GenBank/DDBJ databases">
        <title>'Steroidobacter agaridevorans' sp. nov., agar-degrading bacteria isolated from rhizosphere soils.</title>
        <authorList>
            <person name="Ikenaga M."/>
            <person name="Kataoka M."/>
            <person name="Murouchi A."/>
            <person name="Katsuragi S."/>
            <person name="Sakai M."/>
        </authorList>
    </citation>
    <scope>NUCLEOTIDE SEQUENCE [LARGE SCALE GENOMIC DNA]</scope>
    <source>
        <strain evidence="5">YU21-B</strain>
    </source>
</reference>
<keyword evidence="5" id="KW-1185">Reference proteome</keyword>
<dbReference type="Proteomes" id="UP000445000">
    <property type="component" value="Unassembled WGS sequence"/>
</dbReference>
<accession>A0A829YFA7</accession>
<evidence type="ECO:0000313" key="5">
    <source>
        <dbReference type="Proteomes" id="UP000445000"/>
    </source>
</evidence>
<dbReference type="PANTHER" id="PTHR30386">
    <property type="entry name" value="MEMBRANE FUSION SUBUNIT OF EMRAB-TOLC MULTIDRUG EFFLUX PUMP"/>
    <property type="match status" value="1"/>
</dbReference>
<feature type="signal peptide" evidence="2">
    <location>
        <begin position="1"/>
        <end position="22"/>
    </location>
</feature>
<proteinExistence type="predicted"/>
<dbReference type="Gene3D" id="2.40.30.170">
    <property type="match status" value="1"/>
</dbReference>
<evidence type="ECO:0000256" key="1">
    <source>
        <dbReference type="ARBA" id="ARBA00004196"/>
    </source>
</evidence>
<dbReference type="Pfam" id="PF25885">
    <property type="entry name" value="HH_EMRA"/>
    <property type="match status" value="1"/>
</dbReference>
<evidence type="ECO:0000256" key="2">
    <source>
        <dbReference type="SAM" id="SignalP"/>
    </source>
</evidence>
<protein>
    <submittedName>
        <fullName evidence="4">Multidrug resistance protein</fullName>
    </submittedName>
</protein>
<dbReference type="GO" id="GO:0055085">
    <property type="term" value="P:transmembrane transport"/>
    <property type="evidence" value="ECO:0007669"/>
    <property type="project" value="InterPro"/>
</dbReference>
<dbReference type="InterPro" id="IPR050739">
    <property type="entry name" value="MFP"/>
</dbReference>